<sequence length="84" mass="8775">MSSNGSYSYGSSYAQDKGAYASRSSSPKSTSSTYSSPSSSSLYAHRGHSQRNNRYGSKPDVKVTHGTTSNGPSSTSAGNAGYYQ</sequence>
<feature type="compositionally biased region" description="Low complexity" evidence="1">
    <location>
        <begin position="22"/>
        <end position="41"/>
    </location>
</feature>
<proteinExistence type="predicted"/>
<evidence type="ECO:0000313" key="2">
    <source>
        <dbReference type="EMBL" id="KAL1611886.1"/>
    </source>
</evidence>
<accession>A0ABR3S5A8</accession>
<feature type="compositionally biased region" description="Polar residues" evidence="1">
    <location>
        <begin position="65"/>
        <end position="78"/>
    </location>
</feature>
<evidence type="ECO:0000313" key="3">
    <source>
        <dbReference type="Proteomes" id="UP001521785"/>
    </source>
</evidence>
<evidence type="ECO:0000256" key="1">
    <source>
        <dbReference type="SAM" id="MobiDB-lite"/>
    </source>
</evidence>
<gene>
    <name evidence="2" type="ORF">SLS60_000108</name>
</gene>
<keyword evidence="3" id="KW-1185">Reference proteome</keyword>
<reference evidence="2 3" key="1">
    <citation type="submission" date="2024-02" db="EMBL/GenBank/DDBJ databases">
        <title>De novo assembly and annotation of 12 fungi associated with fruit tree decline syndrome in Ontario, Canada.</title>
        <authorList>
            <person name="Sulman M."/>
            <person name="Ellouze W."/>
            <person name="Ilyukhin E."/>
        </authorList>
    </citation>
    <scope>NUCLEOTIDE SEQUENCE [LARGE SCALE GENOMIC DNA]</scope>
    <source>
        <strain evidence="2 3">M42-189</strain>
    </source>
</reference>
<dbReference type="EMBL" id="JAKJXO020000001">
    <property type="protein sequence ID" value="KAL1611886.1"/>
    <property type="molecule type" value="Genomic_DNA"/>
</dbReference>
<dbReference type="Proteomes" id="UP001521785">
    <property type="component" value="Unassembled WGS sequence"/>
</dbReference>
<organism evidence="2 3">
    <name type="scientific">Paraconiothyrium brasiliense</name>
    <dbReference type="NCBI Taxonomy" id="300254"/>
    <lineage>
        <taxon>Eukaryota</taxon>
        <taxon>Fungi</taxon>
        <taxon>Dikarya</taxon>
        <taxon>Ascomycota</taxon>
        <taxon>Pezizomycotina</taxon>
        <taxon>Dothideomycetes</taxon>
        <taxon>Pleosporomycetidae</taxon>
        <taxon>Pleosporales</taxon>
        <taxon>Massarineae</taxon>
        <taxon>Didymosphaeriaceae</taxon>
        <taxon>Paraconiothyrium</taxon>
    </lineage>
</organism>
<feature type="compositionally biased region" description="Low complexity" evidence="1">
    <location>
        <begin position="1"/>
        <end position="13"/>
    </location>
</feature>
<protein>
    <submittedName>
        <fullName evidence="2">Uncharacterized protein</fullName>
    </submittedName>
</protein>
<name>A0ABR3S5A8_9PLEO</name>
<feature type="region of interest" description="Disordered" evidence="1">
    <location>
        <begin position="1"/>
        <end position="84"/>
    </location>
</feature>
<comment type="caution">
    <text evidence="2">The sequence shown here is derived from an EMBL/GenBank/DDBJ whole genome shotgun (WGS) entry which is preliminary data.</text>
</comment>